<evidence type="ECO:0000256" key="1">
    <source>
        <dbReference type="ARBA" id="ARBA00022679"/>
    </source>
</evidence>
<gene>
    <name evidence="2" type="ORF">DW944_10960</name>
</gene>
<keyword evidence="3" id="KW-1185">Reference proteome</keyword>
<proteinExistence type="predicted"/>
<dbReference type="RefSeq" id="WP_117971567.1">
    <property type="nucleotide sequence ID" value="NZ_QSFD01000013.1"/>
</dbReference>
<dbReference type="PANTHER" id="PTHR32385:SF15">
    <property type="entry name" value="INOSITOL PHOSPHOCERAMIDE MANNOSYLTRANSFERASE 1"/>
    <property type="match status" value="1"/>
</dbReference>
<dbReference type="InterPro" id="IPR007577">
    <property type="entry name" value="GlycoTrfase_DXD_sugar-bd_CS"/>
</dbReference>
<accession>A0A413R5E3</accession>
<organism evidence="2 3">
    <name type="scientific">Eubacterium ventriosum</name>
    <dbReference type="NCBI Taxonomy" id="39496"/>
    <lineage>
        <taxon>Bacteria</taxon>
        <taxon>Bacillati</taxon>
        <taxon>Bacillota</taxon>
        <taxon>Clostridia</taxon>
        <taxon>Eubacteriales</taxon>
        <taxon>Eubacteriaceae</taxon>
        <taxon>Eubacterium</taxon>
    </lineage>
</organism>
<dbReference type="PANTHER" id="PTHR32385">
    <property type="entry name" value="MANNOSYL PHOSPHORYLINOSITOL CERAMIDE SYNTHASE"/>
    <property type="match status" value="1"/>
</dbReference>
<comment type="caution">
    <text evidence="2">The sequence shown here is derived from an EMBL/GenBank/DDBJ whole genome shotgun (WGS) entry which is preliminary data.</text>
</comment>
<reference evidence="2 3" key="1">
    <citation type="submission" date="2018-08" db="EMBL/GenBank/DDBJ databases">
        <title>A genome reference for cultivated species of the human gut microbiota.</title>
        <authorList>
            <person name="Zou Y."/>
            <person name="Xue W."/>
            <person name="Luo G."/>
        </authorList>
    </citation>
    <scope>NUCLEOTIDE SEQUENCE [LARGE SCALE GENOMIC DNA]</scope>
    <source>
        <strain evidence="2 3">AM44-11BH</strain>
    </source>
</reference>
<dbReference type="GO" id="GO:0000030">
    <property type="term" value="F:mannosyltransferase activity"/>
    <property type="evidence" value="ECO:0007669"/>
    <property type="project" value="TreeGrafter"/>
</dbReference>
<sequence length="265" mass="31435">MIPRVIHYCWFGKNPLPEDAMKCIASWKKYCPDYQIIQWNEDNYDVNRNQYVSAAYKEKKWAFVSDYARIDIINEYGGIYMDTDVELIKSLDGFLNQKMFCGWEERDAYYIKRNPNYENSVNTGLGFGAEAKNPILIDILEFYNKLSFYNGDGSLNLIACPHYQTQIMKKYGLDDTKRTYQKLEFCTVYPEDYFSPKSITTGKINLTKNTVSIHHFSMSWIDPYEKKMQNMEWKLQKYVSYRLARFMVKCISIPFKIKRKIKSAQ</sequence>
<dbReference type="SUPFAM" id="SSF53448">
    <property type="entry name" value="Nucleotide-diphospho-sugar transferases"/>
    <property type="match status" value="1"/>
</dbReference>
<evidence type="ECO:0000313" key="3">
    <source>
        <dbReference type="Proteomes" id="UP000284779"/>
    </source>
</evidence>
<dbReference type="GO" id="GO:0016020">
    <property type="term" value="C:membrane"/>
    <property type="evidence" value="ECO:0007669"/>
    <property type="project" value="GOC"/>
</dbReference>
<dbReference type="Proteomes" id="UP000284779">
    <property type="component" value="Unassembled WGS sequence"/>
</dbReference>
<dbReference type="Gene3D" id="3.90.550.20">
    <property type="match status" value="1"/>
</dbReference>
<name>A0A413R5E3_9FIRM</name>
<dbReference type="Pfam" id="PF04488">
    <property type="entry name" value="Gly_transf_sug"/>
    <property type="match status" value="1"/>
</dbReference>
<keyword evidence="1 2" id="KW-0808">Transferase</keyword>
<dbReference type="InterPro" id="IPR051706">
    <property type="entry name" value="Glycosyltransferase_domain"/>
</dbReference>
<dbReference type="EMBL" id="QSFD01000013">
    <property type="protein sequence ID" value="RHA16885.1"/>
    <property type="molecule type" value="Genomic_DNA"/>
</dbReference>
<evidence type="ECO:0000313" key="2">
    <source>
        <dbReference type="EMBL" id="RHA16885.1"/>
    </source>
</evidence>
<protein>
    <submittedName>
        <fullName evidence="2">Glycosyl transferase</fullName>
    </submittedName>
</protein>
<dbReference type="AlphaFoldDB" id="A0A413R5E3"/>
<dbReference type="GO" id="GO:0051999">
    <property type="term" value="P:mannosyl-inositol phosphorylceramide biosynthetic process"/>
    <property type="evidence" value="ECO:0007669"/>
    <property type="project" value="TreeGrafter"/>
</dbReference>
<dbReference type="InterPro" id="IPR029044">
    <property type="entry name" value="Nucleotide-diphossugar_trans"/>
</dbReference>